<dbReference type="InterPro" id="IPR038397">
    <property type="entry name" value="TBCC_N_sf"/>
</dbReference>
<reference evidence="10" key="1">
    <citation type="journal article" date="2023" name="Mol. Phylogenet. Evol.">
        <title>Genome-scale phylogeny and comparative genomics of the fungal order Sordariales.</title>
        <authorList>
            <person name="Hensen N."/>
            <person name="Bonometti L."/>
            <person name="Westerberg I."/>
            <person name="Brannstrom I.O."/>
            <person name="Guillou S."/>
            <person name="Cros-Aarteil S."/>
            <person name="Calhoun S."/>
            <person name="Haridas S."/>
            <person name="Kuo A."/>
            <person name="Mondo S."/>
            <person name="Pangilinan J."/>
            <person name="Riley R."/>
            <person name="LaButti K."/>
            <person name="Andreopoulos B."/>
            <person name="Lipzen A."/>
            <person name="Chen C."/>
            <person name="Yan M."/>
            <person name="Daum C."/>
            <person name="Ng V."/>
            <person name="Clum A."/>
            <person name="Steindorff A."/>
            <person name="Ohm R.A."/>
            <person name="Martin F."/>
            <person name="Silar P."/>
            <person name="Natvig D.O."/>
            <person name="Lalanne C."/>
            <person name="Gautier V."/>
            <person name="Ament-Velasquez S.L."/>
            <person name="Kruys A."/>
            <person name="Hutchinson M.I."/>
            <person name="Powell A.J."/>
            <person name="Barry K."/>
            <person name="Miller A.N."/>
            <person name="Grigoriev I.V."/>
            <person name="Debuchy R."/>
            <person name="Gladieux P."/>
            <person name="Hiltunen Thoren M."/>
            <person name="Johannesson H."/>
        </authorList>
    </citation>
    <scope>NUCLEOTIDE SEQUENCE [LARGE SCALE GENOMIC DNA]</scope>
    <source>
        <strain evidence="10">CBS 284.82</strain>
    </source>
</reference>
<accession>A0AAN6PC89</accession>
<feature type="region of interest" description="Disordered" evidence="7">
    <location>
        <begin position="150"/>
        <end position="176"/>
    </location>
</feature>
<dbReference type="Pfam" id="PF16752">
    <property type="entry name" value="TBCC_N"/>
    <property type="match status" value="1"/>
</dbReference>
<evidence type="ECO:0000256" key="5">
    <source>
        <dbReference type="ARBA" id="ARBA00023186"/>
    </source>
</evidence>
<keyword evidence="4" id="KW-0007">Acetylation</keyword>
<organism evidence="9 10">
    <name type="scientific">Parachaetomium inaequale</name>
    <dbReference type="NCBI Taxonomy" id="2588326"/>
    <lineage>
        <taxon>Eukaryota</taxon>
        <taxon>Fungi</taxon>
        <taxon>Dikarya</taxon>
        <taxon>Ascomycota</taxon>
        <taxon>Pezizomycotina</taxon>
        <taxon>Sordariomycetes</taxon>
        <taxon>Sordariomycetidae</taxon>
        <taxon>Sordariales</taxon>
        <taxon>Chaetomiaceae</taxon>
        <taxon>Parachaetomium</taxon>
    </lineage>
</organism>
<dbReference type="Gene3D" id="1.20.58.1250">
    <property type="entry name" value="Tubulin Binding Cofactor C, N-terminal domain"/>
    <property type="match status" value="1"/>
</dbReference>
<dbReference type="InterPro" id="IPR027684">
    <property type="entry name" value="TBCC"/>
</dbReference>
<sequence>MGTMDPKERFYRQFQNSATTIQEQINQLSHTAAVPGERQDAVEHILSGISHLSSDVADATDFITAHDQRTYSDIVKSLKDQVNAAAAKWAPKSRFQFKKRAEKGGGGGGDAATAKPDTRRLDLAANNNNNNNPTDLASKPTTMEAKDITASGALPTVANTSTTANPAADGNVDSTGNPYFSSTRNITLADHNHVHITLPASSALAVSVGTLTNLERCVVDMTIPTTKTADADDEDMGCAPFASLTLKEIQGSVIVAGHVAGPVHVTGVRDSVVMVMARQVRIHECKNVVFYLHCVSRPIVEDCKGVRFAKAPGAFLTDKEKSEANLYDQVDDFKWLKTFSSPNWSLLPEAEVVPEAVWLKALAPGPGMAIGDTLRNLGAGKRAETES</sequence>
<dbReference type="Pfam" id="PF07986">
    <property type="entry name" value="TBCC"/>
    <property type="match status" value="1"/>
</dbReference>
<dbReference type="Gene3D" id="2.160.20.70">
    <property type="match status" value="1"/>
</dbReference>
<protein>
    <submittedName>
        <fullName evidence="9">Tubulin binding cofactor C-domain-containing protein</fullName>
    </submittedName>
</protein>
<dbReference type="EMBL" id="MU854433">
    <property type="protein sequence ID" value="KAK4038289.1"/>
    <property type="molecule type" value="Genomic_DNA"/>
</dbReference>
<comment type="caution">
    <text evidence="9">The sequence shown here is derived from an EMBL/GenBank/DDBJ whole genome shotgun (WGS) entry which is preliminary data.</text>
</comment>
<dbReference type="InterPro" id="IPR016098">
    <property type="entry name" value="CAP/MinC_C"/>
</dbReference>
<dbReference type="InterPro" id="IPR017901">
    <property type="entry name" value="C-CAP_CF_C-like"/>
</dbReference>
<dbReference type="PROSITE" id="PS51329">
    <property type="entry name" value="C_CAP_COFACTOR_C"/>
    <property type="match status" value="1"/>
</dbReference>
<dbReference type="GO" id="GO:0007021">
    <property type="term" value="P:tubulin complex assembly"/>
    <property type="evidence" value="ECO:0007669"/>
    <property type="project" value="TreeGrafter"/>
</dbReference>
<comment type="subunit">
    <text evidence="6">Supercomplex made of cofactors A to E. Cofactors A and D function by capturing and stabilizing tubulin in a quasi-native conformation. Cofactor E binds to the cofactor D-tubulin complex; interaction with cofactor C then causes the release of tubulin polypeptides that are committed to the native state.</text>
</comment>
<dbReference type="SMART" id="SM00673">
    <property type="entry name" value="CARP"/>
    <property type="match status" value="1"/>
</dbReference>
<dbReference type="GO" id="GO:0005737">
    <property type="term" value="C:cytoplasm"/>
    <property type="evidence" value="ECO:0007669"/>
    <property type="project" value="UniProtKB-SubCell"/>
</dbReference>
<comment type="subcellular location">
    <subcellularLocation>
        <location evidence="1">Cytoplasm</location>
    </subcellularLocation>
</comment>
<feature type="domain" description="C-CAP/cofactor C-like" evidence="8">
    <location>
        <begin position="199"/>
        <end position="335"/>
    </location>
</feature>
<proteinExistence type="inferred from homology"/>
<evidence type="ECO:0000256" key="3">
    <source>
        <dbReference type="ARBA" id="ARBA00022490"/>
    </source>
</evidence>
<dbReference type="PANTHER" id="PTHR15139">
    <property type="entry name" value="TUBULIN FOLDING COFACTOR C"/>
    <property type="match status" value="1"/>
</dbReference>
<comment type="similarity">
    <text evidence="2">Belongs to the TBCC family.</text>
</comment>
<evidence type="ECO:0000313" key="9">
    <source>
        <dbReference type="EMBL" id="KAK4038289.1"/>
    </source>
</evidence>
<dbReference type="PANTHER" id="PTHR15139:SF0">
    <property type="entry name" value="TUBULIN-SPECIFIC CHAPERONE C"/>
    <property type="match status" value="1"/>
</dbReference>
<keyword evidence="3" id="KW-0963">Cytoplasm</keyword>
<keyword evidence="10" id="KW-1185">Reference proteome</keyword>
<keyword evidence="5" id="KW-0143">Chaperone</keyword>
<dbReference type="GO" id="GO:0015631">
    <property type="term" value="F:tubulin binding"/>
    <property type="evidence" value="ECO:0007669"/>
    <property type="project" value="InterPro"/>
</dbReference>
<dbReference type="InterPro" id="IPR006599">
    <property type="entry name" value="CARP_motif"/>
</dbReference>
<dbReference type="InterPro" id="IPR031925">
    <property type="entry name" value="TBCC_N"/>
</dbReference>
<evidence type="ECO:0000256" key="4">
    <source>
        <dbReference type="ARBA" id="ARBA00022990"/>
    </source>
</evidence>
<evidence type="ECO:0000259" key="8">
    <source>
        <dbReference type="PROSITE" id="PS51329"/>
    </source>
</evidence>
<dbReference type="AlphaFoldDB" id="A0AAN6PC89"/>
<dbReference type="Proteomes" id="UP001303115">
    <property type="component" value="Unassembled WGS sequence"/>
</dbReference>
<name>A0AAN6PC89_9PEZI</name>
<evidence type="ECO:0000256" key="1">
    <source>
        <dbReference type="ARBA" id="ARBA00004496"/>
    </source>
</evidence>
<dbReference type="InterPro" id="IPR012945">
    <property type="entry name" value="Tubulin-bd_cofactor_C_dom"/>
</dbReference>
<evidence type="ECO:0000313" key="10">
    <source>
        <dbReference type="Proteomes" id="UP001303115"/>
    </source>
</evidence>
<dbReference type="GO" id="GO:0007023">
    <property type="term" value="P:post-chaperonin tubulin folding pathway"/>
    <property type="evidence" value="ECO:0007669"/>
    <property type="project" value="InterPro"/>
</dbReference>
<evidence type="ECO:0000256" key="6">
    <source>
        <dbReference type="ARBA" id="ARBA00026055"/>
    </source>
</evidence>
<feature type="region of interest" description="Disordered" evidence="7">
    <location>
        <begin position="97"/>
        <end position="117"/>
    </location>
</feature>
<gene>
    <name evidence="9" type="ORF">C8A01DRAFT_37746</name>
</gene>
<evidence type="ECO:0000256" key="2">
    <source>
        <dbReference type="ARBA" id="ARBA00008848"/>
    </source>
</evidence>
<evidence type="ECO:0000256" key="7">
    <source>
        <dbReference type="SAM" id="MobiDB-lite"/>
    </source>
</evidence>